<reference evidence="2 3" key="1">
    <citation type="submission" date="2016-05" db="EMBL/GenBank/DDBJ databases">
        <title>Genome sequence of Pseudomonas stutzeri 273 and identification of the exopolysaccharide biosynthesis locus.</title>
        <authorList>
            <person name="Wu S."/>
            <person name="Sun C."/>
        </authorList>
    </citation>
    <scope>NUCLEOTIDE SEQUENCE [LARGE SCALE GENOMIC DNA]</scope>
    <source>
        <strain evidence="2 3">273</strain>
    </source>
</reference>
<proteinExistence type="predicted"/>
<feature type="transmembrane region" description="Helical" evidence="1">
    <location>
        <begin position="184"/>
        <end position="215"/>
    </location>
</feature>
<keyword evidence="1" id="KW-1133">Transmembrane helix</keyword>
<feature type="transmembrane region" description="Helical" evidence="1">
    <location>
        <begin position="481"/>
        <end position="501"/>
    </location>
</feature>
<protein>
    <submittedName>
        <fullName evidence="2">Peptidase</fullName>
    </submittedName>
</protein>
<feature type="transmembrane region" description="Helical" evidence="1">
    <location>
        <begin position="344"/>
        <end position="364"/>
    </location>
</feature>
<keyword evidence="1" id="KW-0812">Transmembrane</keyword>
<feature type="transmembrane region" description="Helical" evidence="1">
    <location>
        <begin position="385"/>
        <end position="404"/>
    </location>
</feature>
<dbReference type="EMBL" id="CP015641">
    <property type="protein sequence ID" value="ANF24704.1"/>
    <property type="molecule type" value="Genomic_DNA"/>
</dbReference>
<evidence type="ECO:0000313" key="2">
    <source>
        <dbReference type="EMBL" id="ANF24704.1"/>
    </source>
</evidence>
<dbReference type="OrthoDB" id="9776609at2"/>
<name>A0A172WMM6_STUST</name>
<feature type="transmembrane region" description="Helical" evidence="1">
    <location>
        <begin position="141"/>
        <end position="163"/>
    </location>
</feature>
<keyword evidence="1" id="KW-0472">Membrane</keyword>
<sequence>MAPGKGFRQSMSWLHTWAGVLLGSLLLAIFWTGSLSVFDREIDRWMQPGTRLAEPPPQVSLDRLVLPHAKNLAPDAPVWTINLPTPRVPVLQLDYEDPQHGRVRRYINPHTGELIVDQGSWGGTRFIFPFHFSLHLNWRSVGYWLVGAAAMGMLVLLVSGVVAHRKLIAEFFTFRPRKRLQRSLLDLHNLTGVVVLPFHFMISLSGLVIFCLIYFPSVAQALYPSDQAQLKLEGLGTYSRPPSGLSTDIASLDTMLASAQAIWTSQGKPGGAYLVRVRNPFDRNGHVEIRRAHTRAVTMNADRLTFDVTTGALLHQHSAAPIAGVQRFLTGLHFTQFDHWTLRWLYFAGGLAGCVLIGSGLLFWTGSRRARHERQGRIGARLVEALSVTAGPGLIIATLTFFVANRLLPLDGPVTGNQRAVLEGWVFFVSWLTTMAHAAWYPAQAWCRQLQAVGGLAIACVLLNGLTTGDHLLHSLWHDKAAIAGMDLMLLALAGSCLLAARRIRLTCQARQSNSPPEPEAQRHA</sequence>
<dbReference type="PANTHER" id="PTHR34219:SF4">
    <property type="entry name" value="PEPSY DOMAIN-CONTAINING PROTEIN"/>
    <property type="match status" value="1"/>
</dbReference>
<dbReference type="AlphaFoldDB" id="A0A172WMM6"/>
<evidence type="ECO:0000313" key="3">
    <source>
        <dbReference type="Proteomes" id="UP000077787"/>
    </source>
</evidence>
<dbReference type="Proteomes" id="UP000077787">
    <property type="component" value="Chromosome"/>
</dbReference>
<dbReference type="Pfam" id="PF03929">
    <property type="entry name" value="PepSY_TM"/>
    <property type="match status" value="1"/>
</dbReference>
<evidence type="ECO:0000256" key="1">
    <source>
        <dbReference type="SAM" id="Phobius"/>
    </source>
</evidence>
<accession>A0A172WMM6</accession>
<gene>
    <name evidence="2" type="ORF">PS273GM_05855</name>
</gene>
<dbReference type="PANTHER" id="PTHR34219">
    <property type="entry name" value="IRON-REGULATED INNER MEMBRANE PROTEIN-RELATED"/>
    <property type="match status" value="1"/>
</dbReference>
<feature type="transmembrane region" description="Helical" evidence="1">
    <location>
        <begin position="424"/>
        <end position="443"/>
    </location>
</feature>
<organism evidence="2 3">
    <name type="scientific">Stutzerimonas stutzeri</name>
    <name type="common">Pseudomonas stutzeri</name>
    <dbReference type="NCBI Taxonomy" id="316"/>
    <lineage>
        <taxon>Bacteria</taxon>
        <taxon>Pseudomonadati</taxon>
        <taxon>Pseudomonadota</taxon>
        <taxon>Gammaproteobacteria</taxon>
        <taxon>Pseudomonadales</taxon>
        <taxon>Pseudomonadaceae</taxon>
        <taxon>Stutzerimonas</taxon>
    </lineage>
</organism>
<feature type="transmembrane region" description="Helical" evidence="1">
    <location>
        <begin position="12"/>
        <end position="31"/>
    </location>
</feature>
<feature type="transmembrane region" description="Helical" evidence="1">
    <location>
        <begin position="450"/>
        <end position="469"/>
    </location>
</feature>
<dbReference type="InterPro" id="IPR005625">
    <property type="entry name" value="PepSY-ass_TM"/>
</dbReference>